<keyword evidence="12" id="KW-1185">Reference proteome</keyword>
<comment type="subcellular location">
    <subcellularLocation>
        <location evidence="1">Cytoplasm</location>
        <location evidence="1">Cytoskeleton</location>
    </subcellularLocation>
    <subcellularLocation>
        <location evidence="8">Cytoplasm</location>
    </subcellularLocation>
    <subcellularLocation>
        <location evidence="8">Cytoplasm</location>
        <location evidence="8">Cytoskeleton</location>
        <location evidence="8">Microtubule organizing center</location>
        <location evidence="8">Centrosome</location>
    </subcellularLocation>
    <subcellularLocation>
        <location evidence="8">Cytoplasm</location>
        <location evidence="8">Cytoskeleton</location>
        <location evidence="8">Spindle pole</location>
    </subcellularLocation>
    <subcellularLocation>
        <location evidence="8">Cytoplasm</location>
        <location evidence="8">Cytoskeleton</location>
        <location evidence="8">Spindle</location>
    </subcellularLocation>
    <text evidence="8">Predominantly cytoplasmic. Also localized to the interphase centrosome and the mitotic spindle poles. Enhanced recruitment to the mitotic spindle poles requires microtubules and interaction with KATNB1.</text>
</comment>
<dbReference type="InterPro" id="IPR041569">
    <property type="entry name" value="AAA_lid_3"/>
</dbReference>
<evidence type="ECO:0000256" key="9">
    <source>
        <dbReference type="SAM" id="MobiDB-lite"/>
    </source>
</evidence>
<feature type="region of interest" description="Disordered" evidence="9">
    <location>
        <begin position="219"/>
        <end position="245"/>
    </location>
</feature>
<dbReference type="GO" id="GO:0005737">
    <property type="term" value="C:cytoplasm"/>
    <property type="evidence" value="ECO:0007669"/>
    <property type="project" value="UniProtKB-SubCell"/>
</dbReference>
<dbReference type="PROSITE" id="PS00674">
    <property type="entry name" value="AAA"/>
    <property type="match status" value="1"/>
</dbReference>
<dbReference type="Pfam" id="PF09336">
    <property type="entry name" value="Vps4_C"/>
    <property type="match status" value="1"/>
</dbReference>
<evidence type="ECO:0000313" key="11">
    <source>
        <dbReference type="EMBL" id="CAH0385361.1"/>
    </source>
</evidence>
<feature type="binding site" evidence="8">
    <location>
        <begin position="315"/>
        <end position="322"/>
    </location>
    <ligand>
        <name>ATP</name>
        <dbReference type="ChEBI" id="CHEBI:30616"/>
    </ligand>
</feature>
<organism evidence="11 12">
    <name type="scientific">Bemisia tabaci</name>
    <name type="common">Sweetpotato whitefly</name>
    <name type="synonym">Aleurodes tabaci</name>
    <dbReference type="NCBI Taxonomy" id="7038"/>
    <lineage>
        <taxon>Eukaryota</taxon>
        <taxon>Metazoa</taxon>
        <taxon>Ecdysozoa</taxon>
        <taxon>Arthropoda</taxon>
        <taxon>Hexapoda</taxon>
        <taxon>Insecta</taxon>
        <taxon>Pterygota</taxon>
        <taxon>Neoptera</taxon>
        <taxon>Paraneoptera</taxon>
        <taxon>Hemiptera</taxon>
        <taxon>Sternorrhyncha</taxon>
        <taxon>Aleyrodoidea</taxon>
        <taxon>Aleyrodidae</taxon>
        <taxon>Aleyrodinae</taxon>
        <taxon>Bemisia</taxon>
    </lineage>
</organism>
<keyword evidence="5 8" id="KW-0067">ATP-binding</keyword>
<keyword evidence="7 8" id="KW-0413">Isomerase</keyword>
<dbReference type="GO" id="GO:0008568">
    <property type="term" value="F:microtubule severing ATPase activity"/>
    <property type="evidence" value="ECO:0007669"/>
    <property type="project" value="UniProtKB-EC"/>
</dbReference>
<dbReference type="GO" id="GO:0005524">
    <property type="term" value="F:ATP binding"/>
    <property type="evidence" value="ECO:0007669"/>
    <property type="project" value="UniProtKB-KW"/>
</dbReference>
<comment type="subunit">
    <text evidence="8">Can homooligomerize into hexameric rings, which may be promoted by interaction with microtubules. Interacts with KATNB1, which may serve as a targeting subunit.</text>
</comment>
<comment type="similarity">
    <text evidence="8">Belongs to the AAA ATPase family. Katanin p60 subunit A1 subfamily.</text>
</comment>
<evidence type="ECO:0000256" key="8">
    <source>
        <dbReference type="HAMAP-Rule" id="MF_03023"/>
    </source>
</evidence>
<feature type="compositionally biased region" description="Basic residues" evidence="9">
    <location>
        <begin position="170"/>
        <end position="183"/>
    </location>
</feature>
<dbReference type="Gene3D" id="1.10.8.60">
    <property type="match status" value="1"/>
</dbReference>
<dbReference type="KEGG" id="btab:109029998"/>
<evidence type="ECO:0000256" key="6">
    <source>
        <dbReference type="ARBA" id="ARBA00023212"/>
    </source>
</evidence>
<dbReference type="GO" id="GO:0051301">
    <property type="term" value="P:cell division"/>
    <property type="evidence" value="ECO:0007669"/>
    <property type="project" value="UniProtKB-KW"/>
</dbReference>
<dbReference type="GO" id="GO:0051013">
    <property type="term" value="P:microtubule severing"/>
    <property type="evidence" value="ECO:0007669"/>
    <property type="project" value="UniProtKB-UniRule"/>
</dbReference>
<comment type="function">
    <text evidence="8">Catalytic subunit of a complex which severs microtubules in an ATP-dependent manner. Microtubule severing may promote rapid reorganization of cellular microtubule arrays and the release of microtubules from the centrosome following nucleation.</text>
</comment>
<dbReference type="FunFam" id="3.40.50.300:FF:000159">
    <property type="entry name" value="Katanin p60 ATPase-containing subunit A1"/>
    <property type="match status" value="1"/>
</dbReference>
<dbReference type="HAMAP" id="MF_03023">
    <property type="entry name" value="Katanin_p60_A1"/>
    <property type="match status" value="1"/>
</dbReference>
<reference evidence="11" key="1">
    <citation type="submission" date="2021-12" db="EMBL/GenBank/DDBJ databases">
        <authorList>
            <person name="King R."/>
        </authorList>
    </citation>
    <scope>NUCLEOTIDE SEQUENCE</scope>
</reference>
<evidence type="ECO:0000256" key="1">
    <source>
        <dbReference type="ARBA" id="ARBA00004245"/>
    </source>
</evidence>
<feature type="domain" description="AAA+ ATPase" evidence="10">
    <location>
        <begin position="307"/>
        <end position="446"/>
    </location>
</feature>
<dbReference type="PANTHER" id="PTHR23074:SF152">
    <property type="entry name" value="KATANIN P60 ATPASE-CONTAINING SUBUNIT A1"/>
    <property type="match status" value="1"/>
</dbReference>
<keyword evidence="8" id="KW-0498">Mitosis</keyword>
<dbReference type="GO" id="GO:0000922">
    <property type="term" value="C:spindle pole"/>
    <property type="evidence" value="ECO:0007669"/>
    <property type="project" value="UniProtKB-SubCell"/>
</dbReference>
<keyword evidence="6 8" id="KW-0206">Cytoskeleton</keyword>
<dbReference type="GO" id="GO:0016887">
    <property type="term" value="F:ATP hydrolysis activity"/>
    <property type="evidence" value="ECO:0007669"/>
    <property type="project" value="InterPro"/>
</dbReference>
<dbReference type="EC" id="5.6.1.1" evidence="8"/>
<dbReference type="InterPro" id="IPR028596">
    <property type="entry name" value="KATNA1"/>
</dbReference>
<dbReference type="InterPro" id="IPR050304">
    <property type="entry name" value="MT-severing_AAA_ATPase"/>
</dbReference>
<dbReference type="Pfam" id="PF17862">
    <property type="entry name" value="AAA_lid_3"/>
    <property type="match status" value="1"/>
</dbReference>
<evidence type="ECO:0000256" key="2">
    <source>
        <dbReference type="ARBA" id="ARBA00022490"/>
    </source>
</evidence>
<dbReference type="InterPro" id="IPR003959">
    <property type="entry name" value="ATPase_AAA_core"/>
</dbReference>
<proteinExistence type="inferred from homology"/>
<dbReference type="GO" id="GO:0008017">
    <property type="term" value="F:microtubule binding"/>
    <property type="evidence" value="ECO:0007669"/>
    <property type="project" value="UniProtKB-UniRule"/>
</dbReference>
<dbReference type="AlphaFoldDB" id="A0A9P0A8J2"/>
<dbReference type="PANTHER" id="PTHR23074">
    <property type="entry name" value="AAA DOMAIN-CONTAINING"/>
    <property type="match status" value="1"/>
</dbReference>
<evidence type="ECO:0000256" key="5">
    <source>
        <dbReference type="ARBA" id="ARBA00022840"/>
    </source>
</evidence>
<dbReference type="Pfam" id="PF00004">
    <property type="entry name" value="AAA"/>
    <property type="match status" value="1"/>
</dbReference>
<accession>A0A9P0A8J2</accession>
<evidence type="ECO:0000313" key="12">
    <source>
        <dbReference type="Proteomes" id="UP001152759"/>
    </source>
</evidence>
<sequence length="554" mass="62381">MLLPRIAEDAANKCDWPRLKGRSRPQLKLPKVEKCSNVDMQCYNLMLNEFLRDPFFYTGGGGQNSFHSMARMMDSLIIDSFSPFGFTKITTTHRPMHASRRSTQQTRQNPVKPQHTYTQTQDYSAQPNNAKEDLKKPTHSPDATNDRWVASLRRRDPEIQPVLPAIGSRNRSRSHPNVSKRPRINSSLDGLAVSGRKERERRVVNIRPIVKKLLAGADAENRDKEADGSASPKDSIAGSAEKEDQRVFNPSGYELHLVETLEKDILQRHPNVQWNKVAGLNEAKAILQEAVVLPMIMPDFFKGIRRPWKGVLMVGPPGTGKTMLAKAVATECGTTFFNVSSSTLTSKYRGESEKLVRLLFEMARFYAPSTIFIDEVDSLCSQRGTDSEHEASRRFKAELLIHMDGLNSAGDDNKIIMVLAATNHPWDIDEAFRRRFEKRVYIPLPDNQTRLALLNLCMETVTLDPNLDCTKVAAQLDGYTGSDIANVCRDAAMMCMRRKISGQSPEKIKQIKKSDVDLPVTEQDFEEAIARCKKSVSTADVANYEAWSKEFGSF</sequence>
<evidence type="ECO:0000256" key="7">
    <source>
        <dbReference type="ARBA" id="ARBA00023235"/>
    </source>
</evidence>
<evidence type="ECO:0000259" key="10">
    <source>
        <dbReference type="SMART" id="SM00382"/>
    </source>
</evidence>
<protein>
    <recommendedName>
        <fullName evidence="8">Katanin p60 ATPase-containing subunit A1</fullName>
        <shortName evidence="8">Katanin p60 subunit A1</shortName>
        <ecNumber evidence="8">5.6.1.1</ecNumber>
    </recommendedName>
    <alternativeName>
        <fullName evidence="8">p60 katanin</fullName>
    </alternativeName>
</protein>
<dbReference type="InterPro" id="IPR003593">
    <property type="entry name" value="AAA+_ATPase"/>
</dbReference>
<dbReference type="Gene3D" id="3.40.50.300">
    <property type="entry name" value="P-loop containing nucleotide triphosphate hydrolases"/>
    <property type="match status" value="1"/>
</dbReference>
<keyword evidence="4 8" id="KW-0547">Nucleotide-binding</keyword>
<keyword evidence="3 8" id="KW-0493">Microtubule</keyword>
<gene>
    <name evidence="8" type="primary">KATNA1</name>
    <name evidence="11" type="ORF">BEMITA_LOCUS4592</name>
</gene>
<evidence type="ECO:0000256" key="3">
    <source>
        <dbReference type="ARBA" id="ARBA00022701"/>
    </source>
</evidence>
<dbReference type="InterPro" id="IPR015415">
    <property type="entry name" value="Spast_Vps4_C"/>
</dbReference>
<dbReference type="InterPro" id="IPR027417">
    <property type="entry name" value="P-loop_NTPase"/>
</dbReference>
<feature type="region of interest" description="Disordered" evidence="9">
    <location>
        <begin position="92"/>
        <end position="198"/>
    </location>
</feature>
<dbReference type="InterPro" id="IPR003960">
    <property type="entry name" value="ATPase_AAA_CS"/>
</dbReference>
<dbReference type="GO" id="GO:0005813">
    <property type="term" value="C:centrosome"/>
    <property type="evidence" value="ECO:0007669"/>
    <property type="project" value="UniProtKB-SubCell"/>
</dbReference>
<name>A0A9P0A8J2_BEMTA</name>
<keyword evidence="8" id="KW-0131">Cell cycle</keyword>
<dbReference type="SMART" id="SM00382">
    <property type="entry name" value="AAA"/>
    <property type="match status" value="1"/>
</dbReference>
<evidence type="ECO:0000256" key="4">
    <source>
        <dbReference type="ARBA" id="ARBA00022741"/>
    </source>
</evidence>
<dbReference type="SUPFAM" id="SSF52540">
    <property type="entry name" value="P-loop containing nucleoside triphosphate hydrolases"/>
    <property type="match status" value="1"/>
</dbReference>
<keyword evidence="2 8" id="KW-0963">Cytoplasm</keyword>
<dbReference type="FunFam" id="1.10.8.60:FF:000025">
    <property type="entry name" value="Katanin p60 ATPase-containing subunit A1"/>
    <property type="match status" value="1"/>
</dbReference>
<dbReference type="EMBL" id="OU963863">
    <property type="protein sequence ID" value="CAH0385361.1"/>
    <property type="molecule type" value="Genomic_DNA"/>
</dbReference>
<comment type="activity regulation">
    <text evidence="8">ATPase activity is stimulated by microtubules, which promote homooligomerization. ATP-dependent microtubule severing is stimulated by interaction with KATNB1.</text>
</comment>
<dbReference type="Proteomes" id="UP001152759">
    <property type="component" value="Chromosome 2"/>
</dbReference>
<dbReference type="GO" id="GO:0005874">
    <property type="term" value="C:microtubule"/>
    <property type="evidence" value="ECO:0007669"/>
    <property type="project" value="UniProtKB-KW"/>
</dbReference>
<keyword evidence="8" id="KW-0132">Cell division</keyword>
<feature type="compositionally biased region" description="Polar residues" evidence="9">
    <location>
        <begin position="101"/>
        <end position="129"/>
    </location>
</feature>
<comment type="catalytic activity">
    <reaction evidence="8">
        <text>n ATP + n H2O + a microtubule = n ADP + n phosphate + (n+1) alpha/beta tubulin heterodimers.</text>
        <dbReference type="EC" id="5.6.1.1"/>
    </reaction>
</comment>